<dbReference type="PANTHER" id="PTHR11177">
    <property type="entry name" value="CHITINASE"/>
    <property type="match status" value="1"/>
</dbReference>
<evidence type="ECO:0000256" key="7">
    <source>
        <dbReference type="RuleBase" id="RU000489"/>
    </source>
</evidence>
<dbReference type="CDD" id="cd06548">
    <property type="entry name" value="GH18_chitinase"/>
    <property type="match status" value="1"/>
</dbReference>
<dbReference type="InterPro" id="IPR050314">
    <property type="entry name" value="Glycosyl_Hydrlase_18"/>
</dbReference>
<dbReference type="InterPro" id="IPR001223">
    <property type="entry name" value="Glyco_hydro18_cat"/>
</dbReference>
<dbReference type="Pfam" id="PF00704">
    <property type="entry name" value="Glyco_hydro_18"/>
    <property type="match status" value="2"/>
</dbReference>
<keyword evidence="3" id="KW-0146">Chitin degradation</keyword>
<protein>
    <recommendedName>
        <fullName evidence="9">GH18 domain-containing protein</fullName>
    </recommendedName>
</protein>
<dbReference type="PROSITE" id="PS51910">
    <property type="entry name" value="GH18_2"/>
    <property type="match status" value="1"/>
</dbReference>
<evidence type="ECO:0000313" key="10">
    <source>
        <dbReference type="EMBL" id="KAJ3570324.1"/>
    </source>
</evidence>
<keyword evidence="11" id="KW-1185">Reference proteome</keyword>
<dbReference type="InterPro" id="IPR029070">
    <property type="entry name" value="Chitinase_insertion_sf"/>
</dbReference>
<organism evidence="10 11">
    <name type="scientific">Leucocoprinus birnbaumii</name>
    <dbReference type="NCBI Taxonomy" id="56174"/>
    <lineage>
        <taxon>Eukaryota</taxon>
        <taxon>Fungi</taxon>
        <taxon>Dikarya</taxon>
        <taxon>Basidiomycota</taxon>
        <taxon>Agaricomycotina</taxon>
        <taxon>Agaricomycetes</taxon>
        <taxon>Agaricomycetidae</taxon>
        <taxon>Agaricales</taxon>
        <taxon>Agaricineae</taxon>
        <taxon>Agaricaceae</taxon>
        <taxon>Leucocoprinus</taxon>
    </lineage>
</organism>
<keyword evidence="6" id="KW-0624">Polysaccharide degradation</keyword>
<dbReference type="GO" id="GO:0000272">
    <property type="term" value="P:polysaccharide catabolic process"/>
    <property type="evidence" value="ECO:0007669"/>
    <property type="project" value="UniProtKB-KW"/>
</dbReference>
<gene>
    <name evidence="10" type="ORF">NP233_g4476</name>
</gene>
<comment type="similarity">
    <text evidence="8">Belongs to the glycosyl hydrolase 18 family.</text>
</comment>
<dbReference type="GO" id="GO:0005576">
    <property type="term" value="C:extracellular region"/>
    <property type="evidence" value="ECO:0007669"/>
    <property type="project" value="TreeGrafter"/>
</dbReference>
<keyword evidence="5 7" id="KW-0326">Glycosidase</keyword>
<dbReference type="GO" id="GO:0008843">
    <property type="term" value="F:endochitinase activity"/>
    <property type="evidence" value="ECO:0007669"/>
    <property type="project" value="UniProtKB-EC"/>
</dbReference>
<comment type="catalytic activity">
    <reaction evidence="1">
        <text>Random endo-hydrolysis of N-acetyl-beta-D-glucosaminide (1-&gt;4)-beta-linkages in chitin and chitodextrins.</text>
        <dbReference type="EC" id="3.2.1.14"/>
    </reaction>
</comment>
<dbReference type="SMART" id="SM00636">
    <property type="entry name" value="Glyco_18"/>
    <property type="match status" value="1"/>
</dbReference>
<dbReference type="GO" id="GO:0008061">
    <property type="term" value="F:chitin binding"/>
    <property type="evidence" value="ECO:0007669"/>
    <property type="project" value="InterPro"/>
</dbReference>
<evidence type="ECO:0000256" key="3">
    <source>
        <dbReference type="ARBA" id="ARBA00023024"/>
    </source>
</evidence>
<reference evidence="10" key="1">
    <citation type="submission" date="2022-07" db="EMBL/GenBank/DDBJ databases">
        <title>Genome Sequence of Leucocoprinus birnbaumii.</title>
        <authorList>
            <person name="Buettner E."/>
        </authorList>
    </citation>
    <scope>NUCLEOTIDE SEQUENCE</scope>
    <source>
        <strain evidence="10">VT141</strain>
    </source>
</reference>
<dbReference type="GO" id="GO:0006032">
    <property type="term" value="P:chitin catabolic process"/>
    <property type="evidence" value="ECO:0007669"/>
    <property type="project" value="UniProtKB-KW"/>
</dbReference>
<comment type="caution">
    <text evidence="10">The sequence shown here is derived from an EMBL/GenBank/DDBJ whole genome shotgun (WGS) entry which is preliminary data.</text>
</comment>
<evidence type="ECO:0000313" key="11">
    <source>
        <dbReference type="Proteomes" id="UP001213000"/>
    </source>
</evidence>
<name>A0AAD5W118_9AGAR</name>
<evidence type="ECO:0000256" key="1">
    <source>
        <dbReference type="ARBA" id="ARBA00000822"/>
    </source>
</evidence>
<dbReference type="Gene3D" id="3.10.50.10">
    <property type="match status" value="1"/>
</dbReference>
<dbReference type="SUPFAM" id="SSF51445">
    <property type="entry name" value="(Trans)glycosidases"/>
    <property type="match status" value="1"/>
</dbReference>
<dbReference type="AlphaFoldDB" id="A0AAD5W118"/>
<evidence type="ECO:0000256" key="5">
    <source>
        <dbReference type="ARBA" id="ARBA00023295"/>
    </source>
</evidence>
<evidence type="ECO:0000256" key="4">
    <source>
        <dbReference type="ARBA" id="ARBA00023277"/>
    </source>
</evidence>
<accession>A0AAD5W118</accession>
<dbReference type="InterPro" id="IPR017853">
    <property type="entry name" value="GH"/>
</dbReference>
<dbReference type="InterPro" id="IPR011583">
    <property type="entry name" value="Chitinase_II/V-like_cat"/>
</dbReference>
<proteinExistence type="inferred from homology"/>
<dbReference type="PROSITE" id="PS01095">
    <property type="entry name" value="GH18_1"/>
    <property type="match status" value="1"/>
</dbReference>
<evidence type="ECO:0000259" key="9">
    <source>
        <dbReference type="PROSITE" id="PS51910"/>
    </source>
</evidence>
<keyword evidence="4" id="KW-0119">Carbohydrate metabolism</keyword>
<dbReference type="SUPFAM" id="SSF54556">
    <property type="entry name" value="Chitinase insertion domain"/>
    <property type="match status" value="1"/>
</dbReference>
<dbReference type="Proteomes" id="UP001213000">
    <property type="component" value="Unassembled WGS sequence"/>
</dbReference>
<dbReference type="Gene3D" id="3.20.20.80">
    <property type="entry name" value="Glycosidases"/>
    <property type="match status" value="2"/>
</dbReference>
<evidence type="ECO:0000256" key="6">
    <source>
        <dbReference type="ARBA" id="ARBA00023326"/>
    </source>
</evidence>
<keyword evidence="2 7" id="KW-0378">Hydrolase</keyword>
<dbReference type="InterPro" id="IPR001579">
    <property type="entry name" value="Glyco_hydro_18_chit_AS"/>
</dbReference>
<dbReference type="EMBL" id="JANIEX010000243">
    <property type="protein sequence ID" value="KAJ3570324.1"/>
    <property type="molecule type" value="Genomic_DNA"/>
</dbReference>
<dbReference type="PANTHER" id="PTHR11177:SF317">
    <property type="entry name" value="CHITINASE 12-RELATED"/>
    <property type="match status" value="1"/>
</dbReference>
<evidence type="ECO:0000256" key="2">
    <source>
        <dbReference type="ARBA" id="ARBA00022801"/>
    </source>
</evidence>
<sequence length="403" mass="43925">MGNPIAPDDLEINQPVLFIPTETILTQLATSMSTTASGKYSVGYYVNWAIYGRKYPPQLIPVHNLTHVLYAFANVTASTGTVVLTDSWADEQIHYPGDSWDESGNNLYGNLKAIYLLKKANRHLKSLLSIGGWTYSANFNPVVVSSTLRAEFVKSTVQLLEDYGFDGIDIDYEYPSSPDQVAAPCGPQNYTLLDIAGMDKSLDFWNLMAYDFSGSWDTAAHNQANVYGTPINSNDAVQYYHSKGVAFSKLVLGVPLYGRSFTNTGGLNKAFNGVGIGTWEAGVYDYRCLPLPGSKVTDDSKNIASSEYNGSTKELVSYDDENVAKWKGQYIKKEGLGGSMFWELSGDKGTDPRAGIETGPGKDPQPGASLVTTVKAAMGALDTGENWLQYEGSKFDNLRKGMA</sequence>
<feature type="domain" description="GH18" evidence="9">
    <location>
        <begin position="39"/>
        <end position="381"/>
    </location>
</feature>
<evidence type="ECO:0000256" key="8">
    <source>
        <dbReference type="RuleBase" id="RU004453"/>
    </source>
</evidence>